<comment type="caution">
    <text evidence="1">The sequence shown here is derived from an EMBL/GenBank/DDBJ whole genome shotgun (WGS) entry which is preliminary data.</text>
</comment>
<evidence type="ECO:0000313" key="1">
    <source>
        <dbReference type="EMBL" id="KAJ8616744.1"/>
    </source>
</evidence>
<organism evidence="1 2">
    <name type="scientific">Persea americana</name>
    <name type="common">Avocado</name>
    <dbReference type="NCBI Taxonomy" id="3435"/>
    <lineage>
        <taxon>Eukaryota</taxon>
        <taxon>Viridiplantae</taxon>
        <taxon>Streptophyta</taxon>
        <taxon>Embryophyta</taxon>
        <taxon>Tracheophyta</taxon>
        <taxon>Spermatophyta</taxon>
        <taxon>Magnoliopsida</taxon>
        <taxon>Magnoliidae</taxon>
        <taxon>Laurales</taxon>
        <taxon>Lauraceae</taxon>
        <taxon>Persea</taxon>
    </lineage>
</organism>
<dbReference type="EMBL" id="CM056820">
    <property type="protein sequence ID" value="KAJ8616744.1"/>
    <property type="molecule type" value="Genomic_DNA"/>
</dbReference>
<accession>A0ACC2K6J9</accession>
<proteinExistence type="predicted"/>
<dbReference type="Proteomes" id="UP001234297">
    <property type="component" value="Chromosome 12"/>
</dbReference>
<gene>
    <name evidence="1" type="ORF">MRB53_036116</name>
</gene>
<keyword evidence="2" id="KW-1185">Reference proteome</keyword>
<protein>
    <submittedName>
        <fullName evidence="1">Uncharacterized protein</fullName>
    </submittedName>
</protein>
<name>A0ACC2K6J9_PERAE</name>
<sequence>MFVVPEEQNLDWGDIFYLTTLPNHMKKHGIFDCLRLSFSDWPYTSDAFGMTIFLQVNEVEGLQIRKEEMWNPVKPFPNAFTINIGDTVEIVSNGVYRNIEHRVMVNSVRERLPIATFHGSKMTGVIRPAPSLINPKNAALFRSVQVEKYYKDFFARKVLGKSNLDSMRINYEEGKSTAS</sequence>
<evidence type="ECO:0000313" key="2">
    <source>
        <dbReference type="Proteomes" id="UP001234297"/>
    </source>
</evidence>
<reference evidence="1 2" key="1">
    <citation type="journal article" date="2022" name="Hortic Res">
        <title>A haplotype resolved chromosomal level avocado genome allows analysis of novel avocado genes.</title>
        <authorList>
            <person name="Nath O."/>
            <person name="Fletcher S.J."/>
            <person name="Hayward A."/>
            <person name="Shaw L.M."/>
            <person name="Masouleh A.K."/>
            <person name="Furtado A."/>
            <person name="Henry R.J."/>
            <person name="Mitter N."/>
        </authorList>
    </citation>
    <scope>NUCLEOTIDE SEQUENCE [LARGE SCALE GENOMIC DNA]</scope>
    <source>
        <strain evidence="2">cv. Hass</strain>
    </source>
</reference>